<evidence type="ECO:0000256" key="5">
    <source>
        <dbReference type="ARBA" id="ARBA00022729"/>
    </source>
</evidence>
<keyword evidence="4" id="KW-0479">Metal-binding</keyword>
<dbReference type="AlphaFoldDB" id="A0A7V9A7G0"/>
<dbReference type="GO" id="GO:0030001">
    <property type="term" value="P:metal ion transport"/>
    <property type="evidence" value="ECO:0007669"/>
    <property type="project" value="InterPro"/>
</dbReference>
<dbReference type="GO" id="GO:0007155">
    <property type="term" value="P:cell adhesion"/>
    <property type="evidence" value="ECO:0007669"/>
    <property type="project" value="InterPro"/>
</dbReference>
<evidence type="ECO:0000313" key="7">
    <source>
        <dbReference type="EMBL" id="MBA2115370.1"/>
    </source>
</evidence>
<organism evidence="7 8">
    <name type="scientific">Bremerella alba</name>
    <dbReference type="NCBI Taxonomy" id="980252"/>
    <lineage>
        <taxon>Bacteria</taxon>
        <taxon>Pseudomonadati</taxon>
        <taxon>Planctomycetota</taxon>
        <taxon>Planctomycetia</taxon>
        <taxon>Pirellulales</taxon>
        <taxon>Pirellulaceae</taxon>
        <taxon>Bremerella</taxon>
    </lineage>
</organism>
<evidence type="ECO:0000256" key="1">
    <source>
        <dbReference type="ARBA" id="ARBA00004196"/>
    </source>
</evidence>
<comment type="subcellular location">
    <subcellularLocation>
        <location evidence="1">Cell envelope</location>
    </subcellularLocation>
</comment>
<comment type="similarity">
    <text evidence="2 6">Belongs to the bacterial solute-binding protein 9 family.</text>
</comment>
<dbReference type="InterPro" id="IPR006128">
    <property type="entry name" value="Lipoprotein_PsaA-like"/>
</dbReference>
<dbReference type="InterPro" id="IPR006129">
    <property type="entry name" value="AdhesinB"/>
</dbReference>
<comment type="caution">
    <text evidence="7">The sequence shown here is derived from an EMBL/GenBank/DDBJ whole genome shotgun (WGS) entry which is preliminary data.</text>
</comment>
<dbReference type="InterPro" id="IPR006127">
    <property type="entry name" value="ZnuA-like"/>
</dbReference>
<name>A0A7V9A7G0_9BACT</name>
<dbReference type="InterPro" id="IPR050492">
    <property type="entry name" value="Bact_metal-bind_prot9"/>
</dbReference>
<evidence type="ECO:0000256" key="6">
    <source>
        <dbReference type="RuleBase" id="RU003512"/>
    </source>
</evidence>
<reference evidence="7 8" key="1">
    <citation type="submission" date="2020-05" db="EMBL/GenBank/DDBJ databases">
        <title>Bremerella alba sp. nov., a novel planctomycete isolated from the surface of the macroalga Fucus spiralis.</title>
        <authorList>
            <person name="Godinho O."/>
            <person name="Botelho R."/>
            <person name="Albuquerque L."/>
            <person name="Wiegand S."/>
            <person name="Da Costa M.S."/>
            <person name="Lobo-Da-Cunha A."/>
            <person name="Jogler C."/>
            <person name="Lage O.M."/>
        </authorList>
    </citation>
    <scope>NUCLEOTIDE SEQUENCE [LARGE SCALE GENOMIC DNA]</scope>
    <source>
        <strain evidence="7 8">FF15</strain>
    </source>
</reference>
<keyword evidence="5" id="KW-0732">Signal</keyword>
<dbReference type="PRINTS" id="PR00691">
    <property type="entry name" value="ADHESINB"/>
</dbReference>
<gene>
    <name evidence="7" type="primary">mntA</name>
    <name evidence="7" type="ORF">HOV93_25450</name>
</gene>
<proteinExistence type="inferred from homology"/>
<evidence type="ECO:0000313" key="8">
    <source>
        <dbReference type="Proteomes" id="UP000551616"/>
    </source>
</evidence>
<keyword evidence="7" id="KW-0449">Lipoprotein</keyword>
<evidence type="ECO:0000256" key="3">
    <source>
        <dbReference type="ARBA" id="ARBA00022448"/>
    </source>
</evidence>
<evidence type="ECO:0000256" key="2">
    <source>
        <dbReference type="ARBA" id="ARBA00011028"/>
    </source>
</evidence>
<dbReference type="GO" id="GO:0046872">
    <property type="term" value="F:metal ion binding"/>
    <property type="evidence" value="ECO:0007669"/>
    <property type="project" value="UniProtKB-KW"/>
</dbReference>
<dbReference type="EMBL" id="JABRWO010000006">
    <property type="protein sequence ID" value="MBA2115370.1"/>
    <property type="molecule type" value="Genomic_DNA"/>
</dbReference>
<dbReference type="SUPFAM" id="SSF53807">
    <property type="entry name" value="Helical backbone' metal receptor"/>
    <property type="match status" value="1"/>
</dbReference>
<dbReference type="Proteomes" id="UP000551616">
    <property type="component" value="Unassembled WGS sequence"/>
</dbReference>
<dbReference type="PANTHER" id="PTHR42953:SF1">
    <property type="entry name" value="METAL-BINDING PROTEIN HI_0362-RELATED"/>
    <property type="match status" value="1"/>
</dbReference>
<evidence type="ECO:0000256" key="4">
    <source>
        <dbReference type="ARBA" id="ARBA00022723"/>
    </source>
</evidence>
<accession>A0A7V9A7G0</accession>
<sequence>MTQSMMFWVLKNTALAIQTMNAYRLASAFVLTLLLPLTLLAQQSRPVIVCSTTQVADFARQVVGDRMEVKCVLAAGQDPHLYEKKPGDAQLVSTADLCVENGWHLEGNDWMRKLAAQTGRPIVSCVEGCQPLEVPGVDEAMQDPHAWFSCTNAAIYVRNIRDAVIQLDPHHADEYRSRAALYLDQLRTLHSWILREINHIPVEQRVLVTSHDAFNYFCQAYGLKSATPVGWSTGNEVGAGITPQRRQETIDSIRKHQINAIFVETSVNPTMVREIAREAGVAIGGELYSDSMGAPDTAGETYIGMMRENVITIVQALK</sequence>
<dbReference type="PRINTS" id="PR00690">
    <property type="entry name" value="ADHESNFAMILY"/>
</dbReference>
<dbReference type="PANTHER" id="PTHR42953">
    <property type="entry name" value="HIGH-AFFINITY ZINC UPTAKE SYSTEM PROTEIN ZNUA-RELATED"/>
    <property type="match status" value="1"/>
</dbReference>
<protein>
    <submittedName>
        <fullName evidence="7">Manganese-binding lipoprotein MntA</fullName>
    </submittedName>
</protein>
<dbReference type="Gene3D" id="3.40.50.1980">
    <property type="entry name" value="Nitrogenase molybdenum iron protein domain"/>
    <property type="match status" value="2"/>
</dbReference>
<dbReference type="GO" id="GO:0030313">
    <property type="term" value="C:cell envelope"/>
    <property type="evidence" value="ECO:0007669"/>
    <property type="project" value="UniProtKB-SubCell"/>
</dbReference>
<keyword evidence="3 6" id="KW-0813">Transport</keyword>
<keyword evidence="8" id="KW-1185">Reference proteome</keyword>
<dbReference type="Pfam" id="PF01297">
    <property type="entry name" value="ZnuA"/>
    <property type="match status" value="1"/>
</dbReference>